<dbReference type="CDD" id="cd00075">
    <property type="entry name" value="HATPase"/>
    <property type="match status" value="1"/>
</dbReference>
<dbReference type="EC" id="2.7.13.3" evidence="2"/>
<dbReference type="InterPro" id="IPR036890">
    <property type="entry name" value="HATPase_C_sf"/>
</dbReference>
<comment type="catalytic activity">
    <reaction evidence="1">
        <text>ATP + protein L-histidine = ADP + protein N-phospho-L-histidine.</text>
        <dbReference type="EC" id="2.7.13.3"/>
    </reaction>
</comment>
<dbReference type="InterPro" id="IPR013655">
    <property type="entry name" value="PAS_fold_3"/>
</dbReference>
<dbReference type="InterPro" id="IPR004358">
    <property type="entry name" value="Sig_transdc_His_kin-like_C"/>
</dbReference>
<gene>
    <name evidence="11" type="ORF">KHC33_07665</name>
</gene>
<evidence type="ECO:0000256" key="3">
    <source>
        <dbReference type="ARBA" id="ARBA00022553"/>
    </source>
</evidence>
<dbReference type="Pfam" id="PF02518">
    <property type="entry name" value="HATPase_c"/>
    <property type="match status" value="1"/>
</dbReference>
<dbReference type="PANTHER" id="PTHR43304:SF1">
    <property type="entry name" value="PAC DOMAIN-CONTAINING PROTEIN"/>
    <property type="match status" value="1"/>
</dbReference>
<evidence type="ECO:0000259" key="8">
    <source>
        <dbReference type="PROSITE" id="PS50110"/>
    </source>
</evidence>
<dbReference type="Proteomes" id="UP000680656">
    <property type="component" value="Chromosome"/>
</dbReference>
<dbReference type="InterPro" id="IPR001610">
    <property type="entry name" value="PAC"/>
</dbReference>
<evidence type="ECO:0000256" key="2">
    <source>
        <dbReference type="ARBA" id="ARBA00012438"/>
    </source>
</evidence>
<reference evidence="11 12" key="1">
    <citation type="submission" date="2021-05" db="EMBL/GenBank/DDBJ databases">
        <title>A novel Methanospirillum isolate from a pyrite-forming mixed culture.</title>
        <authorList>
            <person name="Bunk B."/>
            <person name="Sproer C."/>
            <person name="Spring S."/>
            <person name="Pester M."/>
        </authorList>
    </citation>
    <scope>NUCLEOTIDE SEQUENCE [LARGE SCALE GENOMIC DNA]</scope>
    <source>
        <strain evidence="11 12">J.3.6.1-F.2.7.3</strain>
    </source>
</reference>
<dbReference type="Pfam" id="PF13188">
    <property type="entry name" value="PAS_8"/>
    <property type="match status" value="1"/>
</dbReference>
<dbReference type="KEGG" id="mrtj:KHC33_07665"/>
<keyword evidence="5" id="KW-0418">Kinase</keyword>
<dbReference type="SMART" id="SM00387">
    <property type="entry name" value="HATPase_c"/>
    <property type="match status" value="1"/>
</dbReference>
<dbReference type="PROSITE" id="PS50110">
    <property type="entry name" value="RESPONSE_REGULATORY"/>
    <property type="match status" value="1"/>
</dbReference>
<dbReference type="InterPro" id="IPR035965">
    <property type="entry name" value="PAS-like_dom_sf"/>
</dbReference>
<name>A0A8E7B1M7_9EURY</name>
<dbReference type="SUPFAM" id="SSF52172">
    <property type="entry name" value="CheY-like"/>
    <property type="match status" value="1"/>
</dbReference>
<dbReference type="SMART" id="SM00086">
    <property type="entry name" value="PAC"/>
    <property type="match status" value="2"/>
</dbReference>
<protein>
    <recommendedName>
        <fullName evidence="2">histidine kinase</fullName>
        <ecNumber evidence="2">2.7.13.3</ecNumber>
    </recommendedName>
</protein>
<feature type="domain" description="PAS" evidence="9">
    <location>
        <begin position="278"/>
        <end position="350"/>
    </location>
</feature>
<evidence type="ECO:0000259" key="10">
    <source>
        <dbReference type="PROSITE" id="PS50113"/>
    </source>
</evidence>
<evidence type="ECO:0000256" key="4">
    <source>
        <dbReference type="ARBA" id="ARBA00022679"/>
    </source>
</evidence>
<dbReference type="InterPro" id="IPR003018">
    <property type="entry name" value="GAF"/>
</dbReference>
<dbReference type="SMART" id="SM00091">
    <property type="entry name" value="PAS"/>
    <property type="match status" value="3"/>
</dbReference>
<dbReference type="InterPro" id="IPR003594">
    <property type="entry name" value="HATPase_dom"/>
</dbReference>
<evidence type="ECO:0000256" key="6">
    <source>
        <dbReference type="PROSITE-ProRule" id="PRU00169"/>
    </source>
</evidence>
<dbReference type="SMART" id="SM00065">
    <property type="entry name" value="GAF"/>
    <property type="match status" value="1"/>
</dbReference>
<evidence type="ECO:0000259" key="9">
    <source>
        <dbReference type="PROSITE" id="PS50112"/>
    </source>
</evidence>
<dbReference type="GO" id="GO:0000160">
    <property type="term" value="P:phosphorelay signal transduction system"/>
    <property type="evidence" value="ECO:0007669"/>
    <property type="project" value="InterPro"/>
</dbReference>
<dbReference type="InterPro" id="IPR005467">
    <property type="entry name" value="His_kinase_dom"/>
</dbReference>
<proteinExistence type="predicted"/>
<dbReference type="Pfam" id="PF08447">
    <property type="entry name" value="PAS_3"/>
    <property type="match status" value="1"/>
</dbReference>
<sequence>MTGHISVLYVDDEPDLLTLGKIFLERTGNFIVTTVPGAQKALDLITHQDFDAIVSDYQMPEMDGIEFLKHLKSTGNPTPFILFTGKGREEVVIEALNNGADFYLQKGGDPKAQFVELVNKILHATSRRRAEIQVLELKQRESDIINFLPDATFAININHEVIAWNRAMELLSGISATEIIGKGDYAYSVPFYQKRRPMLIDLVLDCNPEIIEKYPGVKREDQNLMTEINRPWIHEGKEIFFWITACPLYNTQGTIIGAIESLRDITSLKKARELLEESESRYRLTLDASNEGIWDWNLKTGSAFFSPHWYTMLGYEPDEFPASYEALQSLLHPEDLDRAKTSIEDHLNRKNDGYSTEFRLKTKSGDWKWILARGRIIEWDDSNLPVRMVGTHTDITSLKHTEEKLRLDESRLETLLTLTLMTQKPVRDITDFALEEAVRLTESAIGYVAFLNEDETILTMHAWSHVAMEECQVQYRTIEYTVADTGLWGEPVRQRRPVITNDYSTPDPLKKGTPAGHVSIIRHLGVPIFDKNRIVMLVGVANKPGDYGAEDIRQLTLLMAGVWNIVQRKNADEAVLRSNEELSAAYEELSATEEELRTQYDITTQSIEHIRHSENQLRILVENLLDPVIIIGFDSRILYGNPAAFTFFELDRTNKGPFHIQSFLSAESWNKASADLIEIQKTGGPVVDEYDILTSNGKVRTIEAAGHLIYWDGQDADLVSIRDITDRKGDKDALVRANRKLTILSSITRHDILNQVTGLLGYLELLYDTVPGDPQHMYIQKCLDFTNTIESQIGFTKLVDEIRSNSLSWQYTERMVTHVLHGFAIGEITCQVDLNGLYLYADPILEKVIFTLIENSIRHGGQVSHIHFSFQIVHETCIFLYEDDGSGIPVDEKEKIFQQGYGKHTGLGLFLVREILAINNMEIIETGTPGKGARFEIHIPSGKWRIN</sequence>
<dbReference type="InterPro" id="IPR052162">
    <property type="entry name" value="Sensor_kinase/Photoreceptor"/>
</dbReference>
<dbReference type="PROSITE" id="PS50109">
    <property type="entry name" value="HIS_KIN"/>
    <property type="match status" value="1"/>
</dbReference>
<dbReference type="Gene3D" id="3.30.450.40">
    <property type="match status" value="1"/>
</dbReference>
<dbReference type="CDD" id="cd00130">
    <property type="entry name" value="PAS"/>
    <property type="match status" value="2"/>
</dbReference>
<dbReference type="CDD" id="cd00156">
    <property type="entry name" value="REC"/>
    <property type="match status" value="1"/>
</dbReference>
<dbReference type="AlphaFoldDB" id="A0A8E7B1M7"/>
<dbReference type="Pfam" id="PF13185">
    <property type="entry name" value="GAF_2"/>
    <property type="match status" value="1"/>
</dbReference>
<dbReference type="InterPro" id="IPR013656">
    <property type="entry name" value="PAS_4"/>
</dbReference>
<feature type="domain" description="PAC" evidence="10">
    <location>
        <begin position="354"/>
        <end position="407"/>
    </location>
</feature>
<dbReference type="InterPro" id="IPR001789">
    <property type="entry name" value="Sig_transdc_resp-reg_receiver"/>
</dbReference>
<dbReference type="GO" id="GO:0004673">
    <property type="term" value="F:protein histidine kinase activity"/>
    <property type="evidence" value="ECO:0007669"/>
    <property type="project" value="UniProtKB-EC"/>
</dbReference>
<feature type="domain" description="PAS" evidence="9">
    <location>
        <begin position="137"/>
        <end position="182"/>
    </location>
</feature>
<dbReference type="PROSITE" id="PS50113">
    <property type="entry name" value="PAC"/>
    <property type="match status" value="2"/>
</dbReference>
<evidence type="ECO:0000256" key="1">
    <source>
        <dbReference type="ARBA" id="ARBA00000085"/>
    </source>
</evidence>
<dbReference type="InterPro" id="IPR029016">
    <property type="entry name" value="GAF-like_dom_sf"/>
</dbReference>
<dbReference type="SMART" id="SM00448">
    <property type="entry name" value="REC"/>
    <property type="match status" value="1"/>
</dbReference>
<keyword evidence="3 6" id="KW-0597">Phosphoprotein</keyword>
<dbReference type="EMBL" id="CP075546">
    <property type="protein sequence ID" value="QVV90349.1"/>
    <property type="molecule type" value="Genomic_DNA"/>
</dbReference>
<organism evidence="11 12">
    <name type="scientific">Methanospirillum purgamenti</name>
    <dbReference type="NCBI Taxonomy" id="2834276"/>
    <lineage>
        <taxon>Archaea</taxon>
        <taxon>Methanobacteriati</taxon>
        <taxon>Methanobacteriota</taxon>
        <taxon>Stenosarchaea group</taxon>
        <taxon>Methanomicrobia</taxon>
        <taxon>Methanomicrobiales</taxon>
        <taxon>Methanospirillaceae</taxon>
        <taxon>Methanospirillum</taxon>
    </lineage>
</organism>
<dbReference type="GeneID" id="65097051"/>
<dbReference type="PRINTS" id="PR00344">
    <property type="entry name" value="BCTRLSENSOR"/>
</dbReference>
<dbReference type="SUPFAM" id="SSF55874">
    <property type="entry name" value="ATPase domain of HSP90 chaperone/DNA topoisomerase II/histidine kinase"/>
    <property type="match status" value="1"/>
</dbReference>
<dbReference type="Pfam" id="PF08448">
    <property type="entry name" value="PAS_4"/>
    <property type="match status" value="1"/>
</dbReference>
<dbReference type="Gene3D" id="3.40.50.2300">
    <property type="match status" value="1"/>
</dbReference>
<feature type="domain" description="PAC" evidence="10">
    <location>
        <begin position="222"/>
        <end position="277"/>
    </location>
</feature>
<feature type="domain" description="Histidine kinase" evidence="7">
    <location>
        <begin position="845"/>
        <end position="943"/>
    </location>
</feature>
<dbReference type="NCBIfam" id="TIGR00229">
    <property type="entry name" value="sensory_box"/>
    <property type="match status" value="3"/>
</dbReference>
<dbReference type="InterPro" id="IPR000700">
    <property type="entry name" value="PAS-assoc_C"/>
</dbReference>
<evidence type="ECO:0000259" key="7">
    <source>
        <dbReference type="PROSITE" id="PS50109"/>
    </source>
</evidence>
<dbReference type="Gene3D" id="3.30.450.20">
    <property type="entry name" value="PAS domain"/>
    <property type="match status" value="3"/>
</dbReference>
<dbReference type="SUPFAM" id="SSF55781">
    <property type="entry name" value="GAF domain-like"/>
    <property type="match status" value="1"/>
</dbReference>
<dbReference type="Pfam" id="PF00072">
    <property type="entry name" value="Response_reg"/>
    <property type="match status" value="1"/>
</dbReference>
<dbReference type="PANTHER" id="PTHR43304">
    <property type="entry name" value="PHYTOCHROME-LIKE PROTEIN CPH1"/>
    <property type="match status" value="1"/>
</dbReference>
<dbReference type="SUPFAM" id="SSF55785">
    <property type="entry name" value="PYP-like sensor domain (PAS domain)"/>
    <property type="match status" value="3"/>
</dbReference>
<keyword evidence="4" id="KW-0808">Transferase</keyword>
<accession>A0A8E7B1M7</accession>
<feature type="modified residue" description="4-aspartylphosphate" evidence="6">
    <location>
        <position position="56"/>
    </location>
</feature>
<evidence type="ECO:0000256" key="5">
    <source>
        <dbReference type="ARBA" id="ARBA00022777"/>
    </source>
</evidence>
<dbReference type="PROSITE" id="PS50112">
    <property type="entry name" value="PAS"/>
    <property type="match status" value="2"/>
</dbReference>
<keyword evidence="12" id="KW-1185">Reference proteome</keyword>
<dbReference type="InterPro" id="IPR011006">
    <property type="entry name" value="CheY-like_superfamily"/>
</dbReference>
<dbReference type="Gene3D" id="3.30.565.10">
    <property type="entry name" value="Histidine kinase-like ATPase, C-terminal domain"/>
    <property type="match status" value="1"/>
</dbReference>
<feature type="domain" description="Response regulatory" evidence="8">
    <location>
        <begin position="6"/>
        <end position="121"/>
    </location>
</feature>
<evidence type="ECO:0000313" key="12">
    <source>
        <dbReference type="Proteomes" id="UP000680656"/>
    </source>
</evidence>
<dbReference type="RefSeq" id="WP_214421120.1">
    <property type="nucleotide sequence ID" value="NZ_CP075546.1"/>
</dbReference>
<evidence type="ECO:0000313" key="11">
    <source>
        <dbReference type="EMBL" id="QVV90349.1"/>
    </source>
</evidence>
<dbReference type="InterPro" id="IPR000014">
    <property type="entry name" value="PAS"/>
</dbReference>